<evidence type="ECO:0000256" key="1">
    <source>
        <dbReference type="SAM" id="MobiDB-lite"/>
    </source>
</evidence>
<keyword evidence="3" id="KW-1185">Reference proteome</keyword>
<evidence type="ECO:0000313" key="2">
    <source>
        <dbReference type="EMBL" id="OBZ92445.1"/>
    </source>
</evidence>
<name>A0A1C7NTU3_9HYPH</name>
<dbReference type="AlphaFoldDB" id="A0A1C7NTU3"/>
<comment type="caution">
    <text evidence="2">The sequence shown here is derived from an EMBL/GenBank/DDBJ whole genome shotgun (WGS) entry which is preliminary data.</text>
</comment>
<organism evidence="2 3">
    <name type="scientific">Pararhizobium polonicum</name>
    <dbReference type="NCBI Taxonomy" id="1612624"/>
    <lineage>
        <taxon>Bacteria</taxon>
        <taxon>Pseudomonadati</taxon>
        <taxon>Pseudomonadota</taxon>
        <taxon>Alphaproteobacteria</taxon>
        <taxon>Hyphomicrobiales</taxon>
        <taxon>Rhizobiaceae</taxon>
        <taxon>Rhizobium/Agrobacterium group</taxon>
        <taxon>Pararhizobium</taxon>
    </lineage>
</organism>
<accession>A0A1C7NTU3</accession>
<dbReference type="PATRIC" id="fig|1612624.7.peg.3204"/>
<dbReference type="OrthoDB" id="8420378at2"/>
<evidence type="ECO:0000313" key="3">
    <source>
        <dbReference type="Proteomes" id="UP000093111"/>
    </source>
</evidence>
<dbReference type="EMBL" id="LGLV01000020">
    <property type="protein sequence ID" value="OBZ92445.1"/>
    <property type="molecule type" value="Genomic_DNA"/>
</dbReference>
<dbReference type="Proteomes" id="UP000093111">
    <property type="component" value="Unassembled WGS sequence"/>
</dbReference>
<reference evidence="2 3" key="1">
    <citation type="journal article" date="2016" name="Syst. Appl. Microbiol.">
        <title>Pararhizobium polonicum sp. nov. isolated from tumors on stone fruit rootstocks.</title>
        <authorList>
            <person name="Pulawska J."/>
            <person name="Kuzmanovic N."/>
            <person name="Willems A."/>
            <person name="Pothier J.F."/>
        </authorList>
    </citation>
    <scope>NUCLEOTIDE SEQUENCE [LARGE SCALE GENOMIC DNA]</scope>
    <source>
        <strain evidence="2 3">F5.1</strain>
    </source>
</reference>
<gene>
    <name evidence="2" type="ORF">ADU59_27335</name>
</gene>
<sequence length="111" mass="11934">MSQVITMSATTAAYAAQAIKPSARMSGDGPTDEAITLLSARPKDDAVNTHAAIAALRSPTSLSLMLMSSNSRLPQGTRGEVVRRYMEFAPDEPRPDDRDEASHRDDNETGD</sequence>
<dbReference type="RefSeq" id="WP_068958594.1">
    <property type="nucleotide sequence ID" value="NZ_LGLV01000020.1"/>
</dbReference>
<protein>
    <submittedName>
        <fullName evidence="2">Uncharacterized protein</fullName>
    </submittedName>
</protein>
<proteinExistence type="predicted"/>
<feature type="region of interest" description="Disordered" evidence="1">
    <location>
        <begin position="87"/>
        <end position="111"/>
    </location>
</feature>